<dbReference type="EMBL" id="QRDH01000005">
    <property type="protein sequence ID" value="RDU40437.1"/>
    <property type="molecule type" value="Genomic_DNA"/>
</dbReference>
<protein>
    <submittedName>
        <fullName evidence="4">Response regulator</fullName>
    </submittedName>
</protein>
<dbReference type="Proteomes" id="UP000256431">
    <property type="component" value="Unassembled WGS sequence"/>
</dbReference>
<evidence type="ECO:0000259" key="3">
    <source>
        <dbReference type="PROSITE" id="PS50110"/>
    </source>
</evidence>
<dbReference type="AlphaFoldDB" id="A0A3D8H140"/>
<accession>A0A3D8H140</accession>
<dbReference type="RefSeq" id="WP_104270877.1">
    <property type="nucleotide sequence ID" value="NZ_CP171359.1"/>
</dbReference>
<dbReference type="InterPro" id="IPR050595">
    <property type="entry name" value="Bact_response_regulator"/>
</dbReference>
<dbReference type="Pfam" id="PF00072">
    <property type="entry name" value="Response_reg"/>
    <property type="match status" value="1"/>
</dbReference>
<evidence type="ECO:0000313" key="4">
    <source>
        <dbReference type="EMBL" id="RDU40437.1"/>
    </source>
</evidence>
<keyword evidence="1 2" id="KW-0597">Phosphoprotein</keyword>
<feature type="modified residue" description="4-aspartylphosphate" evidence="2">
    <location>
        <position position="199"/>
    </location>
</feature>
<dbReference type="SMART" id="SM00448">
    <property type="entry name" value="REC"/>
    <property type="match status" value="1"/>
</dbReference>
<dbReference type="Gene3D" id="3.40.50.2300">
    <property type="match status" value="1"/>
</dbReference>
<comment type="caution">
    <text evidence="4">The sequence shown here is derived from an EMBL/GenBank/DDBJ whole genome shotgun (WGS) entry which is preliminary data.</text>
</comment>
<dbReference type="PROSITE" id="PS50110">
    <property type="entry name" value="RESPONSE_REGULATORY"/>
    <property type="match status" value="1"/>
</dbReference>
<dbReference type="PANTHER" id="PTHR44591">
    <property type="entry name" value="STRESS RESPONSE REGULATOR PROTEIN 1"/>
    <property type="match status" value="1"/>
</dbReference>
<dbReference type="InterPro" id="IPR001789">
    <property type="entry name" value="Sig_transdc_resp-reg_receiver"/>
</dbReference>
<dbReference type="InterPro" id="IPR011006">
    <property type="entry name" value="CheY-like_superfamily"/>
</dbReference>
<dbReference type="PANTHER" id="PTHR44591:SF19">
    <property type="entry name" value="TWO-COMPONENT RESPONSE REGULATOR-RELATED"/>
    <property type="match status" value="1"/>
</dbReference>
<evidence type="ECO:0000256" key="1">
    <source>
        <dbReference type="ARBA" id="ARBA00022553"/>
    </source>
</evidence>
<dbReference type="GO" id="GO:0000160">
    <property type="term" value="P:phosphorelay signal transduction system"/>
    <property type="evidence" value="ECO:0007669"/>
    <property type="project" value="InterPro"/>
</dbReference>
<feature type="domain" description="Response regulatory" evidence="3">
    <location>
        <begin position="147"/>
        <end position="265"/>
    </location>
</feature>
<organism evidence="4 5">
    <name type="scientific">Marinobacter flavimaris</name>
    <dbReference type="NCBI Taxonomy" id="262076"/>
    <lineage>
        <taxon>Bacteria</taxon>
        <taxon>Pseudomonadati</taxon>
        <taxon>Pseudomonadota</taxon>
        <taxon>Gammaproteobacteria</taxon>
        <taxon>Pseudomonadales</taxon>
        <taxon>Marinobacteraceae</taxon>
        <taxon>Marinobacter</taxon>
    </lineage>
</organism>
<evidence type="ECO:0000313" key="5">
    <source>
        <dbReference type="Proteomes" id="UP000256431"/>
    </source>
</evidence>
<dbReference type="CDD" id="cd17569">
    <property type="entry name" value="REC_HupR-like"/>
    <property type="match status" value="1"/>
</dbReference>
<dbReference type="SUPFAM" id="SSF52172">
    <property type="entry name" value="CheY-like"/>
    <property type="match status" value="1"/>
</dbReference>
<name>A0A3D8H140_9GAMM</name>
<proteinExistence type="predicted"/>
<sequence>MATSGAAEILLRYDDDQDRQHFETLFASDFVIHAFATDQGALDYLPSAATIPTAIVLLPNRADDYLESSLLARARDHHPRILKILIGDAIALNLLVKLLDHQLVDRCFEQPVNPDVIRSHVLTAALTREGQTFSPDTSEAHEGPKPAILIVDDEPTATRYLSRQLERMQDEFRVLSAISAEEAQLVLQKDSDVAVVMTDQRMPGMHGKELLDELRQSHPTIVRILTSAWGEVDVAMDAVNEGRIFRYQKKPWNAAELLSLFRKALVQHRTLVSARDRSRSIAEQQFAELRQQRRARLLEHLNERVDGFTGEPITADFLDALATVRTLPAQPPHLRASRETALEHDLVRDFAGMVGRQLSTLQPGHVHGIQNRQAFDQALANALENPAGTSETQTPLMALCQALATLMKASGLERSALELTRTESGLMVASASPLHMYSHLLAPITRLSRPLLEQQSALLMLFVSTRLLAGDIDVTGGDQCLRLSLHLPARAD</sequence>
<gene>
    <name evidence="4" type="ORF">DXI23_11690</name>
</gene>
<reference evidence="4 5" key="1">
    <citation type="submission" date="2018-08" db="EMBL/GenBank/DDBJ databases">
        <title>Genome sequence of Marinobacter flavimaris KCTC 12185.</title>
        <authorList>
            <person name="Chun J."/>
            <person name="Kim B.-Y."/>
            <person name="Choi S.-B."/>
            <person name="Kwak M.-J."/>
        </authorList>
    </citation>
    <scope>NUCLEOTIDE SEQUENCE [LARGE SCALE GENOMIC DNA]</scope>
    <source>
        <strain evidence="4 5">KCTC 12185</strain>
    </source>
</reference>
<keyword evidence="5" id="KW-1185">Reference proteome</keyword>
<evidence type="ECO:0000256" key="2">
    <source>
        <dbReference type="PROSITE-ProRule" id="PRU00169"/>
    </source>
</evidence>